<feature type="compositionally biased region" description="Basic and acidic residues" evidence="1">
    <location>
        <begin position="44"/>
        <end position="57"/>
    </location>
</feature>
<gene>
    <name evidence="2" type="ORF">WN50_14715</name>
</gene>
<dbReference type="EMBL" id="LATL02000261">
    <property type="protein sequence ID" value="KKD37382.1"/>
    <property type="molecule type" value="Genomic_DNA"/>
</dbReference>
<name>A0A0F5YFG1_9CYAN</name>
<dbReference type="Proteomes" id="UP000033607">
    <property type="component" value="Unassembled WGS sequence"/>
</dbReference>
<evidence type="ECO:0000313" key="2">
    <source>
        <dbReference type="EMBL" id="KKD37382.1"/>
    </source>
</evidence>
<proteinExistence type="predicted"/>
<dbReference type="RefSeq" id="WP_046279310.1">
    <property type="nucleotide sequence ID" value="NZ_LATL02000261.1"/>
</dbReference>
<reference evidence="2 3" key="1">
    <citation type="submission" date="2015-06" db="EMBL/GenBank/DDBJ databases">
        <title>Draft genome assembly of filamentous brackish cyanobacterium Limnoraphis robusta strain CS-951.</title>
        <authorList>
            <person name="Willis A."/>
            <person name="Parks M."/>
            <person name="Burford M.A."/>
        </authorList>
    </citation>
    <scope>NUCLEOTIDE SEQUENCE [LARGE SCALE GENOMIC DNA]</scope>
    <source>
        <strain evidence="2 3">CS-951</strain>
    </source>
</reference>
<feature type="compositionally biased region" description="Low complexity" evidence="1">
    <location>
        <begin position="26"/>
        <end position="43"/>
    </location>
</feature>
<accession>A0A0F5YFG1</accession>
<feature type="region of interest" description="Disordered" evidence="1">
    <location>
        <begin position="91"/>
        <end position="140"/>
    </location>
</feature>
<protein>
    <submittedName>
        <fullName evidence="2">Uncharacterized protein</fullName>
    </submittedName>
</protein>
<comment type="caution">
    <text evidence="2">The sequence shown here is derived from an EMBL/GenBank/DDBJ whole genome shotgun (WGS) entry which is preliminary data.</text>
</comment>
<feature type="region of interest" description="Disordered" evidence="1">
    <location>
        <begin position="19"/>
        <end position="79"/>
    </location>
</feature>
<sequence>MIGKVFGFGKKSDYFLELEEGKGTDSAQTPSAPQQSQPAPVEVQAKEEQPKKAEKSSKKTTVKAKAKPASQEAKEEAKATIEAISVKPKELPSFNNGIEPTPAGMTFAPDYLMPKSTCTRRRPGPSMNMFKSMAGQVGSR</sequence>
<dbReference type="AlphaFoldDB" id="A0A0F5YFG1"/>
<evidence type="ECO:0000256" key="1">
    <source>
        <dbReference type="SAM" id="MobiDB-lite"/>
    </source>
</evidence>
<dbReference type="OrthoDB" id="468587at2"/>
<organism evidence="2 3">
    <name type="scientific">Limnoraphis robusta CS-951</name>
    <dbReference type="NCBI Taxonomy" id="1637645"/>
    <lineage>
        <taxon>Bacteria</taxon>
        <taxon>Bacillati</taxon>
        <taxon>Cyanobacteriota</taxon>
        <taxon>Cyanophyceae</taxon>
        <taxon>Oscillatoriophycideae</taxon>
        <taxon>Oscillatoriales</taxon>
        <taxon>Sirenicapillariaceae</taxon>
        <taxon>Limnoraphis</taxon>
    </lineage>
</organism>
<evidence type="ECO:0000313" key="3">
    <source>
        <dbReference type="Proteomes" id="UP000033607"/>
    </source>
</evidence>